<evidence type="ECO:0000256" key="4">
    <source>
        <dbReference type="PROSITE-ProRule" id="PRU00259"/>
    </source>
</evidence>
<evidence type="ECO:0000256" key="1">
    <source>
        <dbReference type="ARBA" id="ARBA00004123"/>
    </source>
</evidence>
<evidence type="ECO:0000313" key="8">
    <source>
        <dbReference type="EMBL" id="CAG8606187.1"/>
    </source>
</evidence>
<protein>
    <submittedName>
        <fullName evidence="8">16238_t:CDS:1</fullName>
    </submittedName>
</protein>
<dbReference type="InterPro" id="IPR000225">
    <property type="entry name" value="Armadillo"/>
</dbReference>
<evidence type="ECO:0000256" key="5">
    <source>
        <dbReference type="SAM" id="MobiDB-lite"/>
    </source>
</evidence>
<dbReference type="Pfam" id="PF25772">
    <property type="entry name" value="HEAT_RRP12_N"/>
    <property type="match status" value="1"/>
</dbReference>
<feature type="region of interest" description="Disordered" evidence="5">
    <location>
        <begin position="1021"/>
        <end position="1054"/>
    </location>
</feature>
<evidence type="ECO:0000256" key="2">
    <source>
        <dbReference type="ARBA" id="ARBA00007690"/>
    </source>
</evidence>
<reference evidence="8" key="1">
    <citation type="submission" date="2021-06" db="EMBL/GenBank/DDBJ databases">
        <authorList>
            <person name="Kallberg Y."/>
            <person name="Tangrot J."/>
            <person name="Rosling A."/>
        </authorList>
    </citation>
    <scope>NUCLEOTIDE SEQUENCE</scope>
    <source>
        <strain evidence="8">CL551</strain>
    </source>
</reference>
<feature type="repeat" description="ARM" evidence="4">
    <location>
        <begin position="94"/>
        <end position="123"/>
    </location>
</feature>
<dbReference type="InterPro" id="IPR011989">
    <property type="entry name" value="ARM-like"/>
</dbReference>
<evidence type="ECO:0000313" key="9">
    <source>
        <dbReference type="Proteomes" id="UP000789342"/>
    </source>
</evidence>
<evidence type="ECO:0000259" key="6">
    <source>
        <dbReference type="Pfam" id="PF08161"/>
    </source>
</evidence>
<evidence type="ECO:0000259" key="7">
    <source>
        <dbReference type="Pfam" id="PF25772"/>
    </source>
</evidence>
<feature type="domain" description="RRP12 HEAT" evidence="6">
    <location>
        <begin position="324"/>
        <end position="615"/>
    </location>
</feature>
<feature type="region of interest" description="Disordered" evidence="5">
    <location>
        <begin position="978"/>
        <end position="1006"/>
    </location>
</feature>
<dbReference type="PANTHER" id="PTHR48287">
    <property type="entry name" value="ARM REPEAT SUPERFAMILY PROTEIN"/>
    <property type="match status" value="1"/>
</dbReference>
<dbReference type="SUPFAM" id="SSF48371">
    <property type="entry name" value="ARM repeat"/>
    <property type="match status" value="1"/>
</dbReference>
<dbReference type="PROSITE" id="PS50176">
    <property type="entry name" value="ARM_REPEAT"/>
    <property type="match status" value="1"/>
</dbReference>
<keyword evidence="9" id="KW-1185">Reference proteome</keyword>
<comment type="subcellular location">
    <subcellularLocation>
        <location evidence="1">Nucleus</location>
    </subcellularLocation>
</comment>
<dbReference type="Gene3D" id="1.25.10.10">
    <property type="entry name" value="Leucine-rich Repeat Variant"/>
    <property type="match status" value="2"/>
</dbReference>
<keyword evidence="3" id="KW-0539">Nucleus</keyword>
<dbReference type="InterPro" id="IPR016024">
    <property type="entry name" value="ARM-type_fold"/>
</dbReference>
<organism evidence="8 9">
    <name type="scientific">Acaulospora morrowiae</name>
    <dbReference type="NCBI Taxonomy" id="94023"/>
    <lineage>
        <taxon>Eukaryota</taxon>
        <taxon>Fungi</taxon>
        <taxon>Fungi incertae sedis</taxon>
        <taxon>Mucoromycota</taxon>
        <taxon>Glomeromycotina</taxon>
        <taxon>Glomeromycetes</taxon>
        <taxon>Diversisporales</taxon>
        <taxon>Acaulosporaceae</taxon>
        <taxon>Acaulospora</taxon>
    </lineage>
</organism>
<name>A0A9N9CN53_9GLOM</name>
<sequence>MEEQWDKIRSQIDSKLDNQRQIAVTLLAIEETIKEQNVSLTPVAYFGTLMTMLEEQSKDVFKDSKIEIRRAILYLLNIILPHLAQTILRNKFSQILPILLETLENDKNDASIVRSATGCLETLIIAQEFNAWSQPILKKGFQSLLILSVDQRPKPRKRAHDAVRKILNSSLSSSLSKHPAIGITSEFCLGVIKEHSKSDRQSVIHILSLLKGIVGKWPVSALGKLFENLLHLPKLNDMFLTIATFQVFEELFHNGENNLEMNALEELLKALFDLMPNKQDAQLLPHWLMIVSNGFSAYAKANSNGYAKMFVDFFTAIFSILEVDDQNILVASTNCLSSLIMNGISDDIIQQKVLQPESDNLCLDVLIRTVEGGFNFRYQSAWPCVLEISKALFQRLHRSSQKLLINLLKIVGDVRMDPSFELKEQADRALGAAIASMGPQLFLSVLPLNLQNSENDTGRAWLLPLLKDHITNTELGYFFSNIVPLAERLDQLSSEFRNDNRMIESKVYDTLVQQVWALLPGFCDLPIDLPTSFTGVKAELLGNVIYKKPELRPTIASALENLVEKNKIILNSDEKDEELFKKYHLNKASAKLNVEHLVKYSANYLAVFFNVFNQTPLAYRGYILDVIKVYLTITPAKEISKIFGKVVNLLKQSLANHKPLDSNDQTSSPPMSYTMLDLSVAMIPHLDAKSIGQLCEVVLSLLCNDDPTLQKKSYKILNNIMESDNGKLVILQDIKNLQSKLLDATMASAPAAKKDRLLVLTNTIKLLPSSDLHMIPDVLSEAILCTKEVNEKARTTAYELLVVMCNKMKEGGIIIMSKVTGADQTLPNAQASIDEFVFNMVVAGLAATTPHMISATITALSRLVFEFKNDLDKSRLHQLISTIDNFVNCTNREIVKSALGFVKVITISLDAVFLESHLSQIILGILTWSNEHKSHFKVKVRHIFERLIRRFGYDIINNCVPETDKKLLVNIRKRKDRAKRKKSAAQTTEIDDESGEQSEKISHSKNKPLFNSAYEEALYGSESDLEDSDEGVEPKIRTKPLSKQDKKSSKSWIKEDTDSPVDFLDKGVISKVIGVDPTIKKNSKGIAFSFKESGDGRMIINESDEEISDMPNGSNSSDVAMQEAEDHYREAKQSADGFTRSQNNKIKFNKRNRDGDMELDEIEPIDAIAKRRKKNKQAKKVEIIGKEYKAKHAEGDIKRKGKPDPYAYVPLASMYRKKGQKVSKLSITMKGKVHKRNPKVNKK</sequence>
<gene>
    <name evidence="8" type="ORF">AMORRO_LOCUS8005</name>
</gene>
<dbReference type="InterPro" id="IPR052087">
    <property type="entry name" value="RRP12"/>
</dbReference>
<comment type="similarity">
    <text evidence="2">Belongs to the RRP12 family.</text>
</comment>
<dbReference type="InterPro" id="IPR057860">
    <property type="entry name" value="HEAT_RRP12_N"/>
</dbReference>
<feature type="region of interest" description="Disordered" evidence="5">
    <location>
        <begin position="1219"/>
        <end position="1243"/>
    </location>
</feature>
<dbReference type="Pfam" id="PF08161">
    <property type="entry name" value="RRP12_HEAT"/>
    <property type="match status" value="1"/>
</dbReference>
<dbReference type="PANTHER" id="PTHR48287:SF1">
    <property type="entry name" value="ARM REPEAT SUPERFAMILY PROTEIN"/>
    <property type="match status" value="1"/>
</dbReference>
<dbReference type="AlphaFoldDB" id="A0A9N9CN53"/>
<dbReference type="EMBL" id="CAJVPV010006506">
    <property type="protein sequence ID" value="CAG8606187.1"/>
    <property type="molecule type" value="Genomic_DNA"/>
</dbReference>
<dbReference type="GO" id="GO:0005634">
    <property type="term" value="C:nucleus"/>
    <property type="evidence" value="ECO:0007669"/>
    <property type="project" value="UniProtKB-SubCell"/>
</dbReference>
<proteinExistence type="inferred from homology"/>
<evidence type="ECO:0000256" key="3">
    <source>
        <dbReference type="ARBA" id="ARBA00023242"/>
    </source>
</evidence>
<dbReference type="OrthoDB" id="2192888at2759"/>
<accession>A0A9N9CN53</accession>
<feature type="domain" description="RRP12 N-terminal HEAT" evidence="7">
    <location>
        <begin position="14"/>
        <end position="254"/>
    </location>
</feature>
<dbReference type="InterPro" id="IPR012978">
    <property type="entry name" value="HEAT_RRP12"/>
</dbReference>
<comment type="caution">
    <text evidence="8">The sequence shown here is derived from an EMBL/GenBank/DDBJ whole genome shotgun (WGS) entry which is preliminary data.</text>
</comment>
<feature type="compositionally biased region" description="Basic and acidic residues" evidence="5">
    <location>
        <begin position="1124"/>
        <end position="1133"/>
    </location>
</feature>
<feature type="region of interest" description="Disordered" evidence="5">
    <location>
        <begin position="1104"/>
        <end position="1152"/>
    </location>
</feature>
<dbReference type="Proteomes" id="UP000789342">
    <property type="component" value="Unassembled WGS sequence"/>
</dbReference>
<feature type="compositionally biased region" description="Basic residues" evidence="5">
    <location>
        <begin position="1231"/>
        <end position="1243"/>
    </location>
</feature>
<feature type="compositionally biased region" description="Basic and acidic residues" evidence="5">
    <location>
        <begin position="1032"/>
        <end position="1054"/>
    </location>
</feature>